<name>A0AAW5IMB6_9BACT</name>
<evidence type="ECO:0000313" key="2">
    <source>
        <dbReference type="EMBL" id="MCP9564150.1"/>
    </source>
</evidence>
<dbReference type="EMBL" id="JANDWZ010000009">
    <property type="protein sequence ID" value="MCP9564150.1"/>
    <property type="molecule type" value="Genomic_DNA"/>
</dbReference>
<dbReference type="InterPro" id="IPR029044">
    <property type="entry name" value="Nucleotide-diphossugar_trans"/>
</dbReference>
<evidence type="ECO:0000256" key="1">
    <source>
        <dbReference type="ARBA" id="ARBA00022679"/>
    </source>
</evidence>
<sequence>MIPKIIHVCWLSGESFPPVILDCLDSWSKYLSDYDLYFWGKFPPHFDDYKERFKSVRLCNFDISSTLWTKEAFEAKKYAFAADYIRLYAVYHYGGIYLDSDVIMYKSFDSLLSLSYFIGQDHEGGFEPAIFGAEKGCPWIKSILSHYDSRHFILPDGKFDMNPLPRIFYNILVSRYNMIRTIGNKAYDDVNKNFYIFSKDYFNSRDSMEVSPTHNSFCAHNYAGSWTKKDNSIKGLIIRVLPKSFVKLYFMLSHNLWNKSKYRLNINNNIK</sequence>
<dbReference type="Gene3D" id="3.90.550.20">
    <property type="match status" value="1"/>
</dbReference>
<dbReference type="GO" id="GO:0051999">
    <property type="term" value="P:mannosyl-inositol phosphorylceramide biosynthetic process"/>
    <property type="evidence" value="ECO:0007669"/>
    <property type="project" value="TreeGrafter"/>
</dbReference>
<dbReference type="PANTHER" id="PTHR32385">
    <property type="entry name" value="MANNOSYL PHOSPHORYLINOSITOL CERAMIDE SYNTHASE"/>
    <property type="match status" value="1"/>
</dbReference>
<dbReference type="InterPro" id="IPR051706">
    <property type="entry name" value="Glycosyltransferase_domain"/>
</dbReference>
<dbReference type="GO" id="GO:0016020">
    <property type="term" value="C:membrane"/>
    <property type="evidence" value="ECO:0007669"/>
    <property type="project" value="GOC"/>
</dbReference>
<dbReference type="SUPFAM" id="SSF53448">
    <property type="entry name" value="Nucleotide-diphospho-sugar transferases"/>
    <property type="match status" value="1"/>
</dbReference>
<gene>
    <name evidence="2" type="ORF">NNC64_06145</name>
</gene>
<comment type="caution">
    <text evidence="2">The sequence shown here is derived from an EMBL/GenBank/DDBJ whole genome shotgun (WGS) entry which is preliminary data.</text>
</comment>
<reference evidence="2" key="1">
    <citation type="submission" date="2022-07" db="EMBL/GenBank/DDBJ databases">
        <title>Prevotella copri.</title>
        <authorList>
            <person name="Yang C."/>
        </authorList>
    </citation>
    <scope>NUCLEOTIDE SEQUENCE</scope>
    <source>
        <strain evidence="2">HF2107</strain>
    </source>
</reference>
<dbReference type="PANTHER" id="PTHR32385:SF15">
    <property type="entry name" value="INOSITOL PHOSPHOCERAMIDE MANNOSYLTRANSFERASE 1"/>
    <property type="match status" value="1"/>
</dbReference>
<protein>
    <submittedName>
        <fullName evidence="2">Glycosyl transferase</fullName>
    </submittedName>
</protein>
<organism evidence="2 3">
    <name type="scientific">Segatella copri</name>
    <dbReference type="NCBI Taxonomy" id="165179"/>
    <lineage>
        <taxon>Bacteria</taxon>
        <taxon>Pseudomonadati</taxon>
        <taxon>Bacteroidota</taxon>
        <taxon>Bacteroidia</taxon>
        <taxon>Bacteroidales</taxon>
        <taxon>Prevotellaceae</taxon>
        <taxon>Segatella</taxon>
    </lineage>
</organism>
<dbReference type="InterPro" id="IPR007577">
    <property type="entry name" value="GlycoTrfase_DXD_sugar-bd_CS"/>
</dbReference>
<accession>A0AAW5IMB6</accession>
<keyword evidence="1 2" id="KW-0808">Transferase</keyword>
<dbReference type="AlphaFoldDB" id="A0AAW5IMB6"/>
<proteinExistence type="predicted"/>
<dbReference type="GO" id="GO:0000030">
    <property type="term" value="F:mannosyltransferase activity"/>
    <property type="evidence" value="ECO:0007669"/>
    <property type="project" value="TreeGrafter"/>
</dbReference>
<dbReference type="Pfam" id="PF04488">
    <property type="entry name" value="Gly_transf_sug"/>
    <property type="match status" value="1"/>
</dbReference>
<dbReference type="RefSeq" id="WP_254951595.1">
    <property type="nucleotide sequence ID" value="NZ_JANDWY010000010.1"/>
</dbReference>
<dbReference type="Proteomes" id="UP001205531">
    <property type="component" value="Unassembled WGS sequence"/>
</dbReference>
<evidence type="ECO:0000313" key="3">
    <source>
        <dbReference type="Proteomes" id="UP001205531"/>
    </source>
</evidence>